<evidence type="ECO:0000313" key="3">
    <source>
        <dbReference type="Proteomes" id="UP001152607"/>
    </source>
</evidence>
<proteinExistence type="predicted"/>
<evidence type="ECO:0000313" key="2">
    <source>
        <dbReference type="EMBL" id="CAI6334290.1"/>
    </source>
</evidence>
<sequence>MARFVPKQALPLEAKYYAEILGDGTQDVANQIVSYISPLPEGTVLHDNACGQGIASKAIMAQSPKSISIHATDIWAKMVEATKAVASQNSWPIECATMASEDLTFEDNFFTHTVMNFGIHMVKSSAAAASEIYRTLKPGGTAIFTVWADTILIDAVNSGHERTRSAGTPPPTGVTKHWMGVNQVSQVLEQAGFDHKNIRHETAATSIEVQDSRRWAQIVWSFMGALDSGWEKEDETRWEEAVDTVQKVLETWDGFKKHEEGDGKLTMTANVVIVTK</sequence>
<dbReference type="Proteomes" id="UP001152607">
    <property type="component" value="Unassembled WGS sequence"/>
</dbReference>
<feature type="domain" description="Methyltransferase type 11" evidence="1">
    <location>
        <begin position="47"/>
        <end position="144"/>
    </location>
</feature>
<dbReference type="Gene3D" id="3.40.50.150">
    <property type="entry name" value="Vaccinia Virus protein VP39"/>
    <property type="match status" value="1"/>
</dbReference>
<dbReference type="OrthoDB" id="2013972at2759"/>
<dbReference type="GO" id="GO:0008757">
    <property type="term" value="F:S-adenosylmethionine-dependent methyltransferase activity"/>
    <property type="evidence" value="ECO:0007669"/>
    <property type="project" value="InterPro"/>
</dbReference>
<dbReference type="EMBL" id="CAOQHR010000004">
    <property type="protein sequence ID" value="CAI6334290.1"/>
    <property type="molecule type" value="Genomic_DNA"/>
</dbReference>
<dbReference type="SUPFAM" id="SSF53335">
    <property type="entry name" value="S-adenosyl-L-methionine-dependent methyltransferases"/>
    <property type="match status" value="1"/>
</dbReference>
<protein>
    <recommendedName>
        <fullName evidence="1">Methyltransferase type 11 domain-containing protein</fullName>
    </recommendedName>
</protein>
<dbReference type="AlphaFoldDB" id="A0A9W4UE76"/>
<organism evidence="2 3">
    <name type="scientific">Periconia digitata</name>
    <dbReference type="NCBI Taxonomy" id="1303443"/>
    <lineage>
        <taxon>Eukaryota</taxon>
        <taxon>Fungi</taxon>
        <taxon>Dikarya</taxon>
        <taxon>Ascomycota</taxon>
        <taxon>Pezizomycotina</taxon>
        <taxon>Dothideomycetes</taxon>
        <taxon>Pleosporomycetidae</taxon>
        <taxon>Pleosporales</taxon>
        <taxon>Massarineae</taxon>
        <taxon>Periconiaceae</taxon>
        <taxon>Periconia</taxon>
    </lineage>
</organism>
<dbReference type="InterPro" id="IPR029063">
    <property type="entry name" value="SAM-dependent_MTases_sf"/>
</dbReference>
<comment type="caution">
    <text evidence="2">The sequence shown here is derived from an EMBL/GenBank/DDBJ whole genome shotgun (WGS) entry which is preliminary data.</text>
</comment>
<keyword evidence="3" id="KW-1185">Reference proteome</keyword>
<dbReference type="InterPro" id="IPR013216">
    <property type="entry name" value="Methyltransf_11"/>
</dbReference>
<name>A0A9W4UE76_9PLEO</name>
<evidence type="ECO:0000259" key="1">
    <source>
        <dbReference type="Pfam" id="PF08241"/>
    </source>
</evidence>
<gene>
    <name evidence="2" type="ORF">PDIGIT_LOCUS7347</name>
</gene>
<dbReference type="Pfam" id="PF08241">
    <property type="entry name" value="Methyltransf_11"/>
    <property type="match status" value="1"/>
</dbReference>
<accession>A0A9W4UE76</accession>
<reference evidence="2" key="1">
    <citation type="submission" date="2023-01" db="EMBL/GenBank/DDBJ databases">
        <authorList>
            <person name="Van Ghelder C."/>
            <person name="Rancurel C."/>
        </authorList>
    </citation>
    <scope>NUCLEOTIDE SEQUENCE</scope>
    <source>
        <strain evidence="2">CNCM I-4278</strain>
    </source>
</reference>